<dbReference type="InterPro" id="IPR051257">
    <property type="entry name" value="Diverse_CBS-Domain"/>
</dbReference>
<gene>
    <name evidence="5" type="ORF">ACFQ1M_09670</name>
</gene>
<dbReference type="Gene3D" id="3.30.460.10">
    <property type="entry name" value="Beta Polymerase, domain 2"/>
    <property type="match status" value="1"/>
</dbReference>
<evidence type="ECO:0000256" key="2">
    <source>
        <dbReference type="PROSITE-ProRule" id="PRU00703"/>
    </source>
</evidence>
<dbReference type="Pfam" id="PF10335">
    <property type="entry name" value="DUF294_C"/>
    <property type="match status" value="1"/>
</dbReference>
<reference evidence="6" key="1">
    <citation type="journal article" date="2019" name="Int. J. Syst. Evol. Microbiol.">
        <title>The Global Catalogue of Microorganisms (GCM) 10K type strain sequencing project: providing services to taxonomists for standard genome sequencing and annotation.</title>
        <authorList>
            <consortium name="The Broad Institute Genomics Platform"/>
            <consortium name="The Broad Institute Genome Sequencing Center for Infectious Disease"/>
            <person name="Wu L."/>
            <person name="Ma J."/>
        </authorList>
    </citation>
    <scope>NUCLEOTIDE SEQUENCE [LARGE SCALE GENOMIC DNA]</scope>
    <source>
        <strain evidence="6">CCUG 62952</strain>
    </source>
</reference>
<dbReference type="InterPro" id="IPR000644">
    <property type="entry name" value="CBS_dom"/>
</dbReference>
<feature type="domain" description="CBS" evidence="4">
    <location>
        <begin position="238"/>
        <end position="298"/>
    </location>
</feature>
<dbReference type="SMART" id="SM00100">
    <property type="entry name" value="cNMP"/>
    <property type="match status" value="1"/>
</dbReference>
<feature type="domain" description="Cyclic nucleotide-binding" evidence="3">
    <location>
        <begin position="19"/>
        <end position="139"/>
    </location>
</feature>
<evidence type="ECO:0000313" key="6">
    <source>
        <dbReference type="Proteomes" id="UP001596978"/>
    </source>
</evidence>
<dbReference type="EMBL" id="JBHTJH010000005">
    <property type="protein sequence ID" value="MFD0862480.1"/>
    <property type="molecule type" value="Genomic_DNA"/>
</dbReference>
<dbReference type="InterPro" id="IPR018490">
    <property type="entry name" value="cNMP-bd_dom_sf"/>
</dbReference>
<dbReference type="PANTHER" id="PTHR43080:SF2">
    <property type="entry name" value="CBS DOMAIN-CONTAINING PROTEIN"/>
    <property type="match status" value="1"/>
</dbReference>
<sequence>MMKNTIAERISDFLKDFPPFDSLSRKDLYPIAKEVQVIYVEKGQTIFSEGDAPHDMFYVVHKGAVVLKKTTGEDTNAIDKCDEGDIFGLRPLVAKEHYMMHSMAEEESILYGIPIATFRPLAEKNIAVGYFLVESFASNTRNPYSKEHRGKLYSDELSATDSYSDLFEIQPARYVKNPVTCSEGTTIKEAAIIMRNRQLGSIVVVAQNRPIGIVTDKDLRAKVATGEVPITDSVSEIMSAPVICYKKGITIAQAQMAMMKHKIRRLCITKDGTPHSKLIGILSDHDILVAKGSNPAALLKAVMWAKSTKELKKVRGKIMVLLKGYMEQNIPLVHVSRIITELNDATIKSVVALSLNKMPSDPPVNFAWISLGSQGRKEQLLHTDQDNAIVFGDVDEEQLATTKAYFESLAQKINRRLHKIGFEYCPAEMMASNPKWCLPLSDWKAQFSQWISKPGDEGILLSSIFFDFDISYGDITLTRQLGNVIHEQIKKHPIFLKMLAKSALRNPSPLGFFRQFLLEPDGEYKDTFDLKARALMPITDAGRVLILSHDVEHINNTAERFEKLAALEPENKETYLNCSYAAKALLKFRTKQGLQNNNSGRYINLESLGKEEKIKLKRCFKAIKEVQQIIYVRYHLANSL</sequence>
<evidence type="ECO:0000256" key="1">
    <source>
        <dbReference type="ARBA" id="ARBA00023122"/>
    </source>
</evidence>
<dbReference type="Proteomes" id="UP001596978">
    <property type="component" value="Unassembled WGS sequence"/>
</dbReference>
<evidence type="ECO:0000259" key="3">
    <source>
        <dbReference type="PROSITE" id="PS50042"/>
    </source>
</evidence>
<name>A0ABW3CY64_9FLAO</name>
<accession>A0ABW3CY64</accession>
<protein>
    <submittedName>
        <fullName evidence="5">DUF294 nucleotidyltransferase-like domain-containing protein</fullName>
    </submittedName>
</protein>
<dbReference type="Pfam" id="PF03445">
    <property type="entry name" value="DUF294"/>
    <property type="match status" value="1"/>
</dbReference>
<dbReference type="Pfam" id="PF00027">
    <property type="entry name" value="cNMP_binding"/>
    <property type="match status" value="1"/>
</dbReference>
<dbReference type="InterPro" id="IPR018821">
    <property type="entry name" value="DUF294_put_nucleoTrafse_sb-bd"/>
</dbReference>
<dbReference type="Gene3D" id="2.60.120.10">
    <property type="entry name" value="Jelly Rolls"/>
    <property type="match status" value="1"/>
</dbReference>
<keyword evidence="6" id="KW-1185">Reference proteome</keyword>
<dbReference type="SUPFAM" id="SSF54631">
    <property type="entry name" value="CBS-domain pair"/>
    <property type="match status" value="1"/>
</dbReference>
<proteinExistence type="predicted"/>
<dbReference type="Pfam" id="PF00571">
    <property type="entry name" value="CBS"/>
    <property type="match status" value="2"/>
</dbReference>
<dbReference type="CDD" id="cd05401">
    <property type="entry name" value="NT_GlnE_GlnD_like"/>
    <property type="match status" value="1"/>
</dbReference>
<dbReference type="PROSITE" id="PS51371">
    <property type="entry name" value="CBS"/>
    <property type="match status" value="2"/>
</dbReference>
<dbReference type="SMART" id="SM00116">
    <property type="entry name" value="CBS"/>
    <property type="match status" value="2"/>
</dbReference>
<evidence type="ECO:0000259" key="4">
    <source>
        <dbReference type="PROSITE" id="PS51371"/>
    </source>
</evidence>
<dbReference type="InterPro" id="IPR043519">
    <property type="entry name" value="NT_sf"/>
</dbReference>
<organism evidence="5 6">
    <name type="scientific">Sungkyunkwania multivorans</name>
    <dbReference type="NCBI Taxonomy" id="1173618"/>
    <lineage>
        <taxon>Bacteria</taxon>
        <taxon>Pseudomonadati</taxon>
        <taxon>Bacteroidota</taxon>
        <taxon>Flavobacteriia</taxon>
        <taxon>Flavobacteriales</taxon>
        <taxon>Flavobacteriaceae</taxon>
        <taxon>Sungkyunkwania</taxon>
    </lineage>
</organism>
<dbReference type="InterPro" id="IPR014710">
    <property type="entry name" value="RmlC-like_jellyroll"/>
</dbReference>
<dbReference type="Gene3D" id="3.10.580.10">
    <property type="entry name" value="CBS-domain"/>
    <property type="match status" value="1"/>
</dbReference>
<feature type="domain" description="CBS" evidence="4">
    <location>
        <begin position="174"/>
        <end position="230"/>
    </location>
</feature>
<evidence type="ECO:0000313" key="5">
    <source>
        <dbReference type="EMBL" id="MFD0862480.1"/>
    </source>
</evidence>
<comment type="caution">
    <text evidence="5">The sequence shown here is derived from an EMBL/GenBank/DDBJ whole genome shotgun (WGS) entry which is preliminary data.</text>
</comment>
<dbReference type="RefSeq" id="WP_386407544.1">
    <property type="nucleotide sequence ID" value="NZ_JBHTJH010000005.1"/>
</dbReference>
<dbReference type="PANTHER" id="PTHR43080">
    <property type="entry name" value="CBS DOMAIN-CONTAINING PROTEIN CBSX3, MITOCHONDRIAL"/>
    <property type="match status" value="1"/>
</dbReference>
<keyword evidence="1 2" id="KW-0129">CBS domain</keyword>
<dbReference type="InterPro" id="IPR005105">
    <property type="entry name" value="GlnD_Uridyltrans_N"/>
</dbReference>
<dbReference type="PROSITE" id="PS50042">
    <property type="entry name" value="CNMP_BINDING_3"/>
    <property type="match status" value="1"/>
</dbReference>
<dbReference type="CDD" id="cd00038">
    <property type="entry name" value="CAP_ED"/>
    <property type="match status" value="1"/>
</dbReference>
<dbReference type="InterPro" id="IPR046342">
    <property type="entry name" value="CBS_dom_sf"/>
</dbReference>
<dbReference type="InterPro" id="IPR000595">
    <property type="entry name" value="cNMP-bd_dom"/>
</dbReference>
<dbReference type="SUPFAM" id="SSF51206">
    <property type="entry name" value="cAMP-binding domain-like"/>
    <property type="match status" value="1"/>
</dbReference>